<name>A0ABN0MTM2_9CHLA</name>
<dbReference type="EMBL" id="ATND01000001">
    <property type="protein sequence ID" value="EPP38846.1"/>
    <property type="molecule type" value="Genomic_DNA"/>
</dbReference>
<organism evidence="1 2">
    <name type="scientific">Chlamydia avium</name>
    <dbReference type="NCBI Taxonomy" id="1457141"/>
    <lineage>
        <taxon>Bacteria</taxon>
        <taxon>Pseudomonadati</taxon>
        <taxon>Chlamydiota</taxon>
        <taxon>Chlamydiia</taxon>
        <taxon>Chlamydiales</taxon>
        <taxon>Chlamydiaceae</taxon>
        <taxon>Chlamydia/Chlamydophila group</taxon>
        <taxon>Chlamydia</taxon>
    </lineage>
</organism>
<gene>
    <name evidence="1" type="ORF">CP10881SC42_0508B</name>
</gene>
<keyword evidence="2" id="KW-1185">Reference proteome</keyword>
<evidence type="ECO:0000313" key="2">
    <source>
        <dbReference type="Proteomes" id="UP000014821"/>
    </source>
</evidence>
<feature type="non-terminal residue" evidence="1">
    <location>
        <position position="1"/>
    </location>
</feature>
<comment type="caution">
    <text evidence="1">The sequence shown here is derived from an EMBL/GenBank/DDBJ whole genome shotgun (WGS) entry which is preliminary data.</text>
</comment>
<reference evidence="1" key="1">
    <citation type="submission" date="2013-04" db="EMBL/GenBank/DDBJ databases">
        <title>Genome sequence of Chlamydia psittaci 10_881_SC42.</title>
        <authorList>
            <person name="Huot-Creasy H."/>
            <person name="McCracken C.L."/>
            <person name="Humphries M."/>
            <person name="Sachse K."/>
            <person name="Laroucau K."/>
            <person name="Bavoil P."/>
            <person name="Myers G.S."/>
        </authorList>
    </citation>
    <scope>NUCLEOTIDE SEQUENCE [LARGE SCALE GENOMIC DNA]</scope>
    <source>
        <strain evidence="1">10_881_SC42</strain>
    </source>
</reference>
<accession>A0ABN0MTM2</accession>
<sequence length="44" mass="5228">SYPRIPYDLGRICCRPCIYNNIKSKTRLHILSAIHAYQRKSYSQ</sequence>
<proteinExistence type="predicted"/>
<dbReference type="Proteomes" id="UP000014821">
    <property type="component" value="Unassembled WGS sequence"/>
</dbReference>
<protein>
    <submittedName>
        <fullName evidence="1">Chlamydia polymorphic membrane middle domain protein</fullName>
    </submittedName>
</protein>
<evidence type="ECO:0000313" key="1">
    <source>
        <dbReference type="EMBL" id="EPP38846.1"/>
    </source>
</evidence>